<accession>A0A9P5Q3A7</accession>
<protein>
    <submittedName>
        <fullName evidence="2">Uncharacterized protein</fullName>
    </submittedName>
</protein>
<proteinExistence type="predicted"/>
<evidence type="ECO:0000313" key="1">
    <source>
        <dbReference type="EMBL" id="KAF9073914.1"/>
    </source>
</evidence>
<dbReference type="OrthoDB" id="2986625at2759"/>
<dbReference type="EMBL" id="JADNRY010000015">
    <property type="protein sequence ID" value="KAF9073918.1"/>
    <property type="molecule type" value="Genomic_DNA"/>
</dbReference>
<dbReference type="AlphaFoldDB" id="A0A9P5Q3A7"/>
<gene>
    <name evidence="1" type="ORF">BDP27DRAFT_1317665</name>
    <name evidence="2" type="ORF">BDP27DRAFT_1317674</name>
</gene>
<name>A0A9P5Q3A7_9AGAR</name>
<comment type="caution">
    <text evidence="2">The sequence shown here is derived from an EMBL/GenBank/DDBJ whole genome shotgun (WGS) entry which is preliminary data.</text>
</comment>
<evidence type="ECO:0000313" key="2">
    <source>
        <dbReference type="EMBL" id="KAF9073918.1"/>
    </source>
</evidence>
<keyword evidence="3" id="KW-1185">Reference proteome</keyword>
<dbReference type="Proteomes" id="UP000772434">
    <property type="component" value="Unassembled WGS sequence"/>
</dbReference>
<dbReference type="EMBL" id="JADNRY010000015">
    <property type="protein sequence ID" value="KAF9073914.1"/>
    <property type="molecule type" value="Genomic_DNA"/>
</dbReference>
<sequence>MRYRFNQFASHLYLAHTPHCSTNVLLSTITRQSSIARFHSEKMHSIAYGTRFLSSRSICAAWLCCFGLLTRCCGIITSYSGLETLSLQANWQPGTGDSFYEYVLPKHVDTLVELEIMPDYEGEWCFRL</sequence>
<evidence type="ECO:0000313" key="3">
    <source>
        <dbReference type="Proteomes" id="UP000772434"/>
    </source>
</evidence>
<organism evidence="2 3">
    <name type="scientific">Rhodocollybia butyracea</name>
    <dbReference type="NCBI Taxonomy" id="206335"/>
    <lineage>
        <taxon>Eukaryota</taxon>
        <taxon>Fungi</taxon>
        <taxon>Dikarya</taxon>
        <taxon>Basidiomycota</taxon>
        <taxon>Agaricomycotina</taxon>
        <taxon>Agaricomycetes</taxon>
        <taxon>Agaricomycetidae</taxon>
        <taxon>Agaricales</taxon>
        <taxon>Marasmiineae</taxon>
        <taxon>Omphalotaceae</taxon>
        <taxon>Rhodocollybia</taxon>
    </lineage>
</organism>
<reference evidence="2" key="1">
    <citation type="submission" date="2020-11" db="EMBL/GenBank/DDBJ databases">
        <authorList>
            <consortium name="DOE Joint Genome Institute"/>
            <person name="Ahrendt S."/>
            <person name="Riley R."/>
            <person name="Andreopoulos W."/>
            <person name="Labutti K."/>
            <person name="Pangilinan J."/>
            <person name="Ruiz-Duenas F.J."/>
            <person name="Barrasa J.M."/>
            <person name="Sanchez-Garcia M."/>
            <person name="Camarero S."/>
            <person name="Miyauchi S."/>
            <person name="Serrano A."/>
            <person name="Linde D."/>
            <person name="Babiker R."/>
            <person name="Drula E."/>
            <person name="Ayuso-Fernandez I."/>
            <person name="Pacheco R."/>
            <person name="Padilla G."/>
            <person name="Ferreira P."/>
            <person name="Barriuso J."/>
            <person name="Kellner H."/>
            <person name="Castanera R."/>
            <person name="Alfaro M."/>
            <person name="Ramirez L."/>
            <person name="Pisabarro A.G."/>
            <person name="Kuo A."/>
            <person name="Tritt A."/>
            <person name="Lipzen A."/>
            <person name="He G."/>
            <person name="Yan M."/>
            <person name="Ng V."/>
            <person name="Cullen D."/>
            <person name="Martin F."/>
            <person name="Rosso M.-N."/>
            <person name="Henrissat B."/>
            <person name="Hibbett D."/>
            <person name="Martinez A.T."/>
            <person name="Grigoriev I.V."/>
        </authorList>
    </citation>
    <scope>NUCLEOTIDE SEQUENCE</scope>
    <source>
        <strain evidence="2">AH 40177</strain>
    </source>
</reference>